<dbReference type="Gene3D" id="3.90.1580.10">
    <property type="entry name" value="paralog of FGE (formylglycine-generating enzyme)"/>
    <property type="match status" value="1"/>
</dbReference>
<name>A0A1Q8SQY6_9GAMM</name>
<gene>
    <name evidence="2" type="ORF">BTW07_11135</name>
</gene>
<dbReference type="Pfam" id="PF03781">
    <property type="entry name" value="FGE-sulfatase"/>
    <property type="match status" value="1"/>
</dbReference>
<dbReference type="PANTHER" id="PTHR23150">
    <property type="entry name" value="SULFATASE MODIFYING FACTOR 1, 2"/>
    <property type="match status" value="1"/>
</dbReference>
<evidence type="ECO:0000259" key="1">
    <source>
        <dbReference type="Pfam" id="PF03781"/>
    </source>
</evidence>
<dbReference type="GO" id="GO:0120147">
    <property type="term" value="F:formylglycine-generating oxidase activity"/>
    <property type="evidence" value="ECO:0007669"/>
    <property type="project" value="TreeGrafter"/>
</dbReference>
<dbReference type="PANTHER" id="PTHR23150:SF19">
    <property type="entry name" value="FORMYLGLYCINE-GENERATING ENZYME"/>
    <property type="match status" value="1"/>
</dbReference>
<sequence length="313" mass="35156">MVGEDMKFPCALVFFSSFLLTACGQSSADQDTEKAVDALIKKTKKHLVYVEGGSFEMGDFGPKDPKGDYLPWSVGEDDKHLHKVTLDGYYIMDRQVSYADYDTYTEATGQPKINTNNYSSRTRAPDVPAGVDWYQARDYCQWLANQTGLPFALPTEAQWEYAARSRGKMMPYATDDGILREGKNYPTREDRRKATAGNSPMAPYTIAKKYPPNPLGIYQMGLNGYEWVSDWYGKDYYEHSQELNPTGPESGTLKVRRGGATGESFLGMVTVIRTPYNPDLTQIPPKGNDVEVDPEKKQPYSMSTVRCVVDQTN</sequence>
<comment type="caution">
    <text evidence="2">The sequence shown here is derived from an EMBL/GenBank/DDBJ whole genome shotgun (WGS) entry which is preliminary data.</text>
</comment>
<dbReference type="InterPro" id="IPR042095">
    <property type="entry name" value="SUMF_sf"/>
</dbReference>
<organism evidence="2 3">
    <name type="scientific">Salinicola socius</name>
    <dbReference type="NCBI Taxonomy" id="404433"/>
    <lineage>
        <taxon>Bacteria</taxon>
        <taxon>Pseudomonadati</taxon>
        <taxon>Pseudomonadota</taxon>
        <taxon>Gammaproteobacteria</taxon>
        <taxon>Oceanospirillales</taxon>
        <taxon>Halomonadaceae</taxon>
        <taxon>Salinicola</taxon>
    </lineage>
</organism>
<keyword evidence="3" id="KW-1185">Reference proteome</keyword>
<dbReference type="Proteomes" id="UP000186878">
    <property type="component" value="Unassembled WGS sequence"/>
</dbReference>
<reference evidence="2 3" key="1">
    <citation type="submission" date="2016-12" db="EMBL/GenBank/DDBJ databases">
        <title>Draft genome sequences of strains Salinicola socius SMB35, Salinicola sp. MH3R3-1 and Chromohalobacter sp. SMB17 from the Verkhnekamsk potash mining region of Russia.</title>
        <authorList>
            <person name="Mavrodi D.V."/>
            <person name="Olsson B.E."/>
            <person name="Korsakova E.S."/>
            <person name="Pyankova A."/>
            <person name="Mavrodi O.V."/>
            <person name="Plotnikova E.G."/>
        </authorList>
    </citation>
    <scope>NUCLEOTIDE SEQUENCE [LARGE SCALE GENOMIC DNA]</scope>
    <source>
        <strain evidence="2 3">SMB35</strain>
    </source>
</reference>
<dbReference type="STRING" id="404433.BTW07_11135"/>
<dbReference type="InterPro" id="IPR005532">
    <property type="entry name" value="SUMF_dom"/>
</dbReference>
<protein>
    <recommendedName>
        <fullName evidence="1">Sulfatase-modifying factor enzyme-like domain-containing protein</fullName>
    </recommendedName>
</protein>
<dbReference type="InterPro" id="IPR051043">
    <property type="entry name" value="Sulfatase_Mod_Factor_Kinase"/>
</dbReference>
<dbReference type="AlphaFoldDB" id="A0A1Q8SQY6"/>
<evidence type="ECO:0000313" key="2">
    <source>
        <dbReference type="EMBL" id="OLO03844.1"/>
    </source>
</evidence>
<dbReference type="PROSITE" id="PS51257">
    <property type="entry name" value="PROKAR_LIPOPROTEIN"/>
    <property type="match status" value="1"/>
</dbReference>
<evidence type="ECO:0000313" key="3">
    <source>
        <dbReference type="Proteomes" id="UP000186878"/>
    </source>
</evidence>
<dbReference type="SUPFAM" id="SSF56436">
    <property type="entry name" value="C-type lectin-like"/>
    <property type="match status" value="1"/>
</dbReference>
<accession>A0A1Q8SQY6</accession>
<feature type="domain" description="Sulfatase-modifying factor enzyme-like" evidence="1">
    <location>
        <begin position="45"/>
        <end position="268"/>
    </location>
</feature>
<dbReference type="EMBL" id="MSDO01000017">
    <property type="protein sequence ID" value="OLO03844.1"/>
    <property type="molecule type" value="Genomic_DNA"/>
</dbReference>
<dbReference type="InterPro" id="IPR016187">
    <property type="entry name" value="CTDL_fold"/>
</dbReference>
<proteinExistence type="predicted"/>